<name>A0A835TQA6_9PASS</name>
<keyword evidence="2" id="KW-0812">Transmembrane</keyword>
<dbReference type="GO" id="GO:0009897">
    <property type="term" value="C:external side of plasma membrane"/>
    <property type="evidence" value="ECO:0007669"/>
    <property type="project" value="TreeGrafter"/>
</dbReference>
<dbReference type="Proteomes" id="UP000618051">
    <property type="component" value="Unassembled WGS sequence"/>
</dbReference>
<dbReference type="InterPro" id="IPR050208">
    <property type="entry name" value="MHC_class-I_related"/>
</dbReference>
<dbReference type="GO" id="GO:0030884">
    <property type="term" value="F:exogenous lipid antigen binding"/>
    <property type="evidence" value="ECO:0007669"/>
    <property type="project" value="TreeGrafter"/>
</dbReference>
<dbReference type="PANTHER" id="PTHR16675:SF160">
    <property type="entry name" value="T-CELL SURFACE GLYCOPROTEIN CD1A"/>
    <property type="match status" value="1"/>
</dbReference>
<keyword evidence="6" id="KW-1185">Reference proteome</keyword>
<dbReference type="PROSITE" id="PS50835">
    <property type="entry name" value="IG_LIKE"/>
    <property type="match status" value="2"/>
</dbReference>
<dbReference type="InterPro" id="IPR011162">
    <property type="entry name" value="MHC_I/II-like_Ag-recog"/>
</dbReference>
<dbReference type="GO" id="GO:0048007">
    <property type="term" value="P:antigen processing and presentation, exogenous lipid antigen via MHC class Ib"/>
    <property type="evidence" value="ECO:0007669"/>
    <property type="project" value="TreeGrafter"/>
</dbReference>
<reference evidence="5 6" key="2">
    <citation type="journal article" date="2021" name="J. Hered.">
        <title>Feather Gene Expression Elucidates the Developmental Basis of Plumage Iridescence in African Starlings.</title>
        <authorList>
            <person name="Rubenstein D.R."/>
            <person name="Corvelo A."/>
            <person name="MacManes M.D."/>
            <person name="Maia R."/>
            <person name="Narzisi G."/>
            <person name="Rousaki A."/>
            <person name="Vandenabeele P."/>
            <person name="Shawkey M.D."/>
            <person name="Solomon J."/>
        </authorList>
    </citation>
    <scope>NUCLEOTIDE SEQUENCE [LARGE SCALE GENOMIC DNA]</scope>
    <source>
        <strain evidence="5">SS15</strain>
    </source>
</reference>
<keyword evidence="2" id="KW-1133">Transmembrane helix</keyword>
<dbReference type="PROSITE" id="PS00290">
    <property type="entry name" value="IG_MHC"/>
    <property type="match status" value="2"/>
</dbReference>
<dbReference type="EMBL" id="JADDUC020000015">
    <property type="protein sequence ID" value="KAI1234297.1"/>
    <property type="molecule type" value="Genomic_DNA"/>
</dbReference>
<feature type="non-terminal residue" evidence="4">
    <location>
        <position position="668"/>
    </location>
</feature>
<protein>
    <submittedName>
        <fullName evidence="4">Antigen-presenting glycoprotein CD1d</fullName>
    </submittedName>
</protein>
<dbReference type="OrthoDB" id="8890485at2759"/>
<dbReference type="AlphaFoldDB" id="A0A835TQA6"/>
<dbReference type="InterPro" id="IPR036179">
    <property type="entry name" value="Ig-like_dom_sf"/>
</dbReference>
<dbReference type="SMART" id="SM00407">
    <property type="entry name" value="IGc1"/>
    <property type="match status" value="2"/>
</dbReference>
<dbReference type="InterPro" id="IPR007110">
    <property type="entry name" value="Ig-like_dom"/>
</dbReference>
<feature type="domain" description="Ig-like" evidence="3">
    <location>
        <begin position="225"/>
        <end position="305"/>
    </location>
</feature>
<sequence>AFTLRLLQTTIFQNTSFTDTEGLGLLEDIQLGSLDKHTWSIRFCQPWVHPALPHADWDTIENFLKVYLQKFNHQINEGAMQRDVPCECPVFIASLFEKQLGSGEGSDSAGTEGNPSPSCNLSLLSAPADPFVVQCMAGCTLYPNRTSQAFLYVGYNGQDFLSFDIENATWTLSQDTKLSRYVQSFLQNYTALNELLEILLNDTCVDEMEVFLHYGRAAVERQELPVATVFARTPSLDQLLLVCHVTGFYPRPISVAWLRDGQEVPPGPALNTSTILPNADLTYQLRSVLAVAPRDGHSYVCRVRHHSLGTRSLLIPWGNSEVVLITGLMAGLLAAMAIAAMSVLWVWRQRTAETKAPLSLPSLAAPWLHFAILTAKDTPLGLGLCRHHPKKGKRNCVLRGGVREEQSSGDIVGERLTVMGHPMISPALNTSASGDRAGEWLPPFLFPCTGDSWGGELDSAPELLLLLLFLQPCPMHHAAPSPPPLPLSLNFPPWDVGRPRGISSAEVSCMALLGDIPILTLDPANWSIHFHWPWVSQAAAEGDGEKMMSQHKIALRNMIRFVHDTVQQTKQHCEYRNKSCQSPSPSPQINNAGKPGSHLSVAWLRDGQEVPPGPALNTSTILPNADLTYQLRSVLAVAPRDGHSYVCRVRHHSLGTRSLLIPWGSCHP</sequence>
<dbReference type="InterPro" id="IPR003597">
    <property type="entry name" value="Ig_C1-set"/>
</dbReference>
<evidence type="ECO:0000256" key="1">
    <source>
        <dbReference type="ARBA" id="ARBA00023180"/>
    </source>
</evidence>
<evidence type="ECO:0000313" key="6">
    <source>
        <dbReference type="Proteomes" id="UP000618051"/>
    </source>
</evidence>
<dbReference type="SUPFAM" id="SSF48726">
    <property type="entry name" value="Immunoglobulin"/>
    <property type="match status" value="2"/>
</dbReference>
<keyword evidence="1" id="KW-0325">Glycoprotein</keyword>
<feature type="transmembrane region" description="Helical" evidence="2">
    <location>
        <begin position="322"/>
        <end position="347"/>
    </location>
</feature>
<evidence type="ECO:0000256" key="2">
    <source>
        <dbReference type="SAM" id="Phobius"/>
    </source>
</evidence>
<dbReference type="InterPro" id="IPR013783">
    <property type="entry name" value="Ig-like_fold"/>
</dbReference>
<dbReference type="Gene3D" id="2.60.40.10">
    <property type="entry name" value="Immunoglobulins"/>
    <property type="match status" value="2"/>
</dbReference>
<dbReference type="GO" id="GO:0006955">
    <property type="term" value="P:immune response"/>
    <property type="evidence" value="ECO:0007669"/>
    <property type="project" value="TreeGrafter"/>
</dbReference>
<dbReference type="Pfam" id="PF16497">
    <property type="entry name" value="MHC_I_3"/>
    <property type="match status" value="2"/>
</dbReference>
<evidence type="ECO:0000313" key="4">
    <source>
        <dbReference type="EMBL" id="KAG0113359.1"/>
    </source>
</evidence>
<dbReference type="PANTHER" id="PTHR16675">
    <property type="entry name" value="MHC CLASS I-RELATED"/>
    <property type="match status" value="1"/>
</dbReference>
<dbReference type="GO" id="GO:0005615">
    <property type="term" value="C:extracellular space"/>
    <property type="evidence" value="ECO:0007669"/>
    <property type="project" value="TreeGrafter"/>
</dbReference>
<dbReference type="SUPFAM" id="SSF54452">
    <property type="entry name" value="MHC antigen-recognition domain"/>
    <property type="match status" value="2"/>
</dbReference>
<dbReference type="Pfam" id="PF07654">
    <property type="entry name" value="C1-set"/>
    <property type="match status" value="2"/>
</dbReference>
<keyword evidence="2" id="KW-0472">Membrane</keyword>
<dbReference type="EMBL" id="JADDUC010000456">
    <property type="protein sequence ID" value="KAG0113359.1"/>
    <property type="molecule type" value="Genomic_DNA"/>
</dbReference>
<dbReference type="GO" id="GO:0030883">
    <property type="term" value="F:endogenous lipid antigen binding"/>
    <property type="evidence" value="ECO:0007669"/>
    <property type="project" value="TreeGrafter"/>
</dbReference>
<proteinExistence type="predicted"/>
<dbReference type="GO" id="GO:0048006">
    <property type="term" value="P:antigen processing and presentation, endogenous lipid antigen via MHC class Ib"/>
    <property type="evidence" value="ECO:0007669"/>
    <property type="project" value="TreeGrafter"/>
</dbReference>
<dbReference type="InterPro" id="IPR037055">
    <property type="entry name" value="MHC_I-like_Ag-recog_sf"/>
</dbReference>
<evidence type="ECO:0000313" key="5">
    <source>
        <dbReference type="EMBL" id="KAI1234297.1"/>
    </source>
</evidence>
<accession>A0A835TQA6</accession>
<dbReference type="GO" id="GO:0071723">
    <property type="term" value="F:lipopeptide binding"/>
    <property type="evidence" value="ECO:0007669"/>
    <property type="project" value="TreeGrafter"/>
</dbReference>
<evidence type="ECO:0000259" key="3">
    <source>
        <dbReference type="PROSITE" id="PS50835"/>
    </source>
</evidence>
<reference evidence="4" key="1">
    <citation type="submission" date="2020-10" db="EMBL/GenBank/DDBJ databases">
        <title>Feather gene expression reveals the developmental basis of iridescence in African starlings.</title>
        <authorList>
            <person name="Rubenstein D.R."/>
        </authorList>
    </citation>
    <scope>NUCLEOTIDE SEQUENCE</scope>
    <source>
        <strain evidence="4">SS15</strain>
        <tissue evidence="4">Liver</tissue>
    </source>
</reference>
<organism evidence="4">
    <name type="scientific">Lamprotornis superbus</name>
    <dbReference type="NCBI Taxonomy" id="245042"/>
    <lineage>
        <taxon>Eukaryota</taxon>
        <taxon>Metazoa</taxon>
        <taxon>Chordata</taxon>
        <taxon>Craniata</taxon>
        <taxon>Vertebrata</taxon>
        <taxon>Euteleostomi</taxon>
        <taxon>Archelosauria</taxon>
        <taxon>Archosauria</taxon>
        <taxon>Dinosauria</taxon>
        <taxon>Saurischia</taxon>
        <taxon>Theropoda</taxon>
        <taxon>Coelurosauria</taxon>
        <taxon>Aves</taxon>
        <taxon>Neognathae</taxon>
        <taxon>Neoaves</taxon>
        <taxon>Telluraves</taxon>
        <taxon>Australaves</taxon>
        <taxon>Passeriformes</taxon>
        <taxon>Sturnidae</taxon>
        <taxon>Lamprotornis</taxon>
    </lineage>
</organism>
<dbReference type="GO" id="GO:0001916">
    <property type="term" value="P:positive regulation of T cell mediated cytotoxicity"/>
    <property type="evidence" value="ECO:0007669"/>
    <property type="project" value="TreeGrafter"/>
</dbReference>
<dbReference type="InterPro" id="IPR011161">
    <property type="entry name" value="MHC_I-like_Ag-recog"/>
</dbReference>
<comment type="caution">
    <text evidence="4">The sequence shown here is derived from an EMBL/GenBank/DDBJ whole genome shotgun (WGS) entry which is preliminary data.</text>
</comment>
<dbReference type="Gene3D" id="3.30.500.10">
    <property type="entry name" value="MHC class I-like antigen recognition-like"/>
    <property type="match status" value="2"/>
</dbReference>
<gene>
    <name evidence="5" type="ORF">IHE44_0003337</name>
    <name evidence="4" type="ORF">IHE44_010709</name>
</gene>
<feature type="domain" description="Ig-like" evidence="3">
    <location>
        <begin position="579"/>
        <end position="651"/>
    </location>
</feature>
<dbReference type="InterPro" id="IPR003006">
    <property type="entry name" value="Ig/MHC_CS"/>
</dbReference>
<reference evidence="5" key="3">
    <citation type="submission" date="2022-01" db="EMBL/GenBank/DDBJ databases">
        <authorList>
            <person name="Rubenstein D.R."/>
        </authorList>
    </citation>
    <scope>NUCLEOTIDE SEQUENCE</scope>
    <source>
        <strain evidence="5">SS15</strain>
        <tissue evidence="5">Liver</tissue>
    </source>
</reference>